<accession>A0A1I5BPW9</accession>
<gene>
    <name evidence="2" type="ORF">SAMN04488695_1057</name>
</gene>
<evidence type="ECO:0000313" key="2">
    <source>
        <dbReference type="EMBL" id="SFN76750.1"/>
    </source>
</evidence>
<sequence length="330" mass="36861">MEELYLITGAAGHLGSVITRLLTQEGKSVRALVLPKEEHIPEKAEIYYGDVVDKESLKPFFQDLQGKEVYVVHCAGIVSISSAYNEKVFQVNVNGTKNVVDLCREHSVKKLVYVSSVHAIPEEEEGVTIKETTSFSKEQVVGLYAKTKAEATGYVLQEAQKGLTVSVVHPSGIVGPYDYGKGHLTALILEYCKGRLLSGMKGGYDFVDVRDVADGVLRAVKWGRSGECYILSNQFYRVSELLEMLHEITGKRRVRLNLPLWFVKGTAGLSELYYKLRKQPPLFTSYSIYTLGTHAVFSHEKADAELGYTVRDMKATLEDTVAWLKEIKKI</sequence>
<dbReference type="Pfam" id="PF01370">
    <property type="entry name" value="Epimerase"/>
    <property type="match status" value="1"/>
</dbReference>
<dbReference type="Gene3D" id="3.40.50.720">
    <property type="entry name" value="NAD(P)-binding Rossmann-like Domain"/>
    <property type="match status" value="1"/>
</dbReference>
<dbReference type="SUPFAM" id="SSF51735">
    <property type="entry name" value="NAD(P)-binding Rossmann-fold domains"/>
    <property type="match status" value="1"/>
</dbReference>
<dbReference type="Proteomes" id="UP000181899">
    <property type="component" value="Unassembled WGS sequence"/>
</dbReference>
<proteinExistence type="predicted"/>
<reference evidence="2 3" key="1">
    <citation type="submission" date="2016-10" db="EMBL/GenBank/DDBJ databases">
        <authorList>
            <person name="de Groot N.N."/>
        </authorList>
    </citation>
    <scope>NUCLEOTIDE SEQUENCE [LARGE SCALE GENOMIC DNA]</scope>
    <source>
        <strain evidence="2 3">ML2</strain>
    </source>
</reference>
<dbReference type="AlphaFoldDB" id="A0A1I5BPW9"/>
<dbReference type="RefSeq" id="WP_074911979.1">
    <property type="nucleotide sequence ID" value="NZ_FOVK01000005.1"/>
</dbReference>
<organism evidence="2 3">
    <name type="scientific">Proteiniclasticum ruminis</name>
    <dbReference type="NCBI Taxonomy" id="398199"/>
    <lineage>
        <taxon>Bacteria</taxon>
        <taxon>Bacillati</taxon>
        <taxon>Bacillota</taxon>
        <taxon>Clostridia</taxon>
        <taxon>Eubacteriales</taxon>
        <taxon>Clostridiaceae</taxon>
        <taxon>Proteiniclasticum</taxon>
    </lineage>
</organism>
<dbReference type="OrthoDB" id="9807212at2"/>
<dbReference type="InterPro" id="IPR050177">
    <property type="entry name" value="Lipid_A_modif_metabolic_enz"/>
</dbReference>
<feature type="domain" description="NAD-dependent epimerase/dehydratase" evidence="1">
    <location>
        <begin position="6"/>
        <end position="227"/>
    </location>
</feature>
<evidence type="ECO:0000313" key="3">
    <source>
        <dbReference type="Proteomes" id="UP000181899"/>
    </source>
</evidence>
<keyword evidence="3" id="KW-1185">Reference proteome</keyword>
<evidence type="ECO:0000259" key="1">
    <source>
        <dbReference type="Pfam" id="PF01370"/>
    </source>
</evidence>
<protein>
    <submittedName>
        <fullName evidence="2">Dihydroflavonol-4-reductase</fullName>
    </submittedName>
</protein>
<dbReference type="InterPro" id="IPR036291">
    <property type="entry name" value="NAD(P)-bd_dom_sf"/>
</dbReference>
<dbReference type="PANTHER" id="PTHR43245">
    <property type="entry name" value="BIFUNCTIONAL POLYMYXIN RESISTANCE PROTEIN ARNA"/>
    <property type="match status" value="1"/>
</dbReference>
<dbReference type="InterPro" id="IPR001509">
    <property type="entry name" value="Epimerase_deHydtase"/>
</dbReference>
<dbReference type="EMBL" id="FOVK01000005">
    <property type="protein sequence ID" value="SFN76750.1"/>
    <property type="molecule type" value="Genomic_DNA"/>
</dbReference>
<name>A0A1I5BPW9_9CLOT</name>